<sequence length="203" mass="21616">MSSQIGEPERPKRGRPRRFDVESALDAMTDLFWRQGYGATSLDDLVAASGASRASLYGVWGDKDALFAAALGRYAERFTRRVDAALAETPDRRAALARILNESADRLADGDRPPGCLRCRAMLELRGRPTLDAALDAAEAAFRTDAARLLGTAPEDGAVAFFTAIVDGMVVLAEAGADRATLDAVLTRALDQLAPLASPAPAR</sequence>
<evidence type="ECO:0000259" key="5">
    <source>
        <dbReference type="PROSITE" id="PS50977"/>
    </source>
</evidence>
<gene>
    <name evidence="6" type="ORF">I0K15_01225</name>
</gene>
<feature type="DNA-binding region" description="H-T-H motif" evidence="4">
    <location>
        <begin position="41"/>
        <end position="60"/>
    </location>
</feature>
<dbReference type="Gene3D" id="1.10.10.60">
    <property type="entry name" value="Homeodomain-like"/>
    <property type="match status" value="1"/>
</dbReference>
<dbReference type="PANTHER" id="PTHR47506">
    <property type="entry name" value="TRANSCRIPTIONAL REGULATORY PROTEIN"/>
    <property type="match status" value="1"/>
</dbReference>
<dbReference type="InterPro" id="IPR009057">
    <property type="entry name" value="Homeodomain-like_sf"/>
</dbReference>
<organism evidence="6 7">
    <name type="scientific">Pontivivens ytuae</name>
    <dbReference type="NCBI Taxonomy" id="2789856"/>
    <lineage>
        <taxon>Bacteria</taxon>
        <taxon>Pseudomonadati</taxon>
        <taxon>Pseudomonadota</taxon>
        <taxon>Alphaproteobacteria</taxon>
        <taxon>Rhodobacterales</taxon>
        <taxon>Paracoccaceae</taxon>
        <taxon>Pontivivens</taxon>
    </lineage>
</organism>
<evidence type="ECO:0000256" key="3">
    <source>
        <dbReference type="ARBA" id="ARBA00023163"/>
    </source>
</evidence>
<dbReference type="PROSITE" id="PS50977">
    <property type="entry name" value="HTH_TETR_2"/>
    <property type="match status" value="1"/>
</dbReference>
<evidence type="ECO:0000313" key="6">
    <source>
        <dbReference type="EMBL" id="QPH54434.1"/>
    </source>
</evidence>
<dbReference type="Proteomes" id="UP000594800">
    <property type="component" value="Chromosome"/>
</dbReference>
<dbReference type="KEGG" id="poz:I0K15_01225"/>
<keyword evidence="2 4" id="KW-0238">DNA-binding</keyword>
<accession>A0A7S9LSD9</accession>
<proteinExistence type="predicted"/>
<dbReference type="AlphaFoldDB" id="A0A7S9LSD9"/>
<reference evidence="6 7" key="1">
    <citation type="submission" date="2020-11" db="EMBL/GenBank/DDBJ databases">
        <title>Description of Pontivivens ytuae sp. nov. isolated from deep sea sediment of Mariana Trench.</title>
        <authorList>
            <person name="Wang Z."/>
            <person name="Sun Q.-L."/>
            <person name="Xu X.-D."/>
            <person name="Tang Y.-Z."/>
            <person name="Zhang J."/>
        </authorList>
    </citation>
    <scope>NUCLEOTIDE SEQUENCE [LARGE SCALE GENOMIC DNA]</scope>
    <source>
        <strain evidence="6 7">MT2928</strain>
    </source>
</reference>
<evidence type="ECO:0000256" key="4">
    <source>
        <dbReference type="PROSITE-ProRule" id="PRU00335"/>
    </source>
</evidence>
<dbReference type="EMBL" id="CP064942">
    <property type="protein sequence ID" value="QPH54434.1"/>
    <property type="molecule type" value="Genomic_DNA"/>
</dbReference>
<keyword evidence="7" id="KW-1185">Reference proteome</keyword>
<dbReference type="Gene3D" id="1.10.357.10">
    <property type="entry name" value="Tetracycline Repressor, domain 2"/>
    <property type="match status" value="1"/>
</dbReference>
<name>A0A7S9LSD9_9RHOB</name>
<dbReference type="SUPFAM" id="SSF48498">
    <property type="entry name" value="Tetracyclin repressor-like, C-terminal domain"/>
    <property type="match status" value="1"/>
</dbReference>
<dbReference type="InterPro" id="IPR001647">
    <property type="entry name" value="HTH_TetR"/>
</dbReference>
<keyword evidence="3" id="KW-0804">Transcription</keyword>
<feature type="domain" description="HTH tetR-type" evidence="5">
    <location>
        <begin position="18"/>
        <end position="78"/>
    </location>
</feature>
<dbReference type="SUPFAM" id="SSF46689">
    <property type="entry name" value="Homeodomain-like"/>
    <property type="match status" value="1"/>
</dbReference>
<keyword evidence="1" id="KW-0805">Transcription regulation</keyword>
<dbReference type="GO" id="GO:0003677">
    <property type="term" value="F:DNA binding"/>
    <property type="evidence" value="ECO:0007669"/>
    <property type="project" value="UniProtKB-UniRule"/>
</dbReference>
<dbReference type="PANTHER" id="PTHR47506:SF1">
    <property type="entry name" value="HTH-TYPE TRANSCRIPTIONAL REGULATOR YJDC"/>
    <property type="match status" value="1"/>
</dbReference>
<evidence type="ECO:0000256" key="2">
    <source>
        <dbReference type="ARBA" id="ARBA00023125"/>
    </source>
</evidence>
<evidence type="ECO:0000256" key="1">
    <source>
        <dbReference type="ARBA" id="ARBA00023015"/>
    </source>
</evidence>
<evidence type="ECO:0000313" key="7">
    <source>
        <dbReference type="Proteomes" id="UP000594800"/>
    </source>
</evidence>
<dbReference type="Pfam" id="PF00440">
    <property type="entry name" value="TetR_N"/>
    <property type="match status" value="1"/>
</dbReference>
<dbReference type="InterPro" id="IPR036271">
    <property type="entry name" value="Tet_transcr_reg_TetR-rel_C_sf"/>
</dbReference>
<dbReference type="RefSeq" id="WP_196103643.1">
    <property type="nucleotide sequence ID" value="NZ_CP064942.1"/>
</dbReference>
<protein>
    <submittedName>
        <fullName evidence="6">TetR/AcrR family transcriptional regulator</fullName>
    </submittedName>
</protein>